<dbReference type="EMBL" id="BTFZ01000001">
    <property type="protein sequence ID" value="GMM33304.1"/>
    <property type="molecule type" value="Genomic_DNA"/>
</dbReference>
<proteinExistence type="predicted"/>
<dbReference type="PANTHER" id="PTHR10283">
    <property type="entry name" value="SOLUTE CARRIER FAMILY 13 MEMBER"/>
    <property type="match status" value="1"/>
</dbReference>
<feature type="transmembrane region" description="Helical" evidence="7">
    <location>
        <begin position="451"/>
        <end position="482"/>
    </location>
</feature>
<evidence type="ECO:0000256" key="6">
    <source>
        <dbReference type="SAM" id="MobiDB-lite"/>
    </source>
</evidence>
<feature type="transmembrane region" description="Helical" evidence="7">
    <location>
        <begin position="885"/>
        <end position="908"/>
    </location>
</feature>
<feature type="transmembrane region" description="Helical" evidence="7">
    <location>
        <begin position="840"/>
        <end position="864"/>
    </location>
</feature>
<protein>
    <submittedName>
        <fullName evidence="9">Pho91 protein</fullName>
    </submittedName>
</protein>
<comment type="caution">
    <text evidence="9">The sequence shown here is derived from an EMBL/GenBank/DDBJ whole genome shotgun (WGS) entry which is preliminary data.</text>
</comment>
<keyword evidence="4 7" id="KW-1133">Transmembrane helix</keyword>
<dbReference type="RefSeq" id="XP_064850304.1">
    <property type="nucleotide sequence ID" value="XM_064994232.1"/>
</dbReference>
<feature type="compositionally biased region" description="Acidic residues" evidence="6">
    <location>
        <begin position="215"/>
        <end position="229"/>
    </location>
</feature>
<feature type="domain" description="SPX" evidence="8">
    <location>
        <begin position="48"/>
        <end position="321"/>
    </location>
</feature>
<dbReference type="InterPro" id="IPR004680">
    <property type="entry name" value="Cit_transptr-like_dom"/>
</dbReference>
<dbReference type="AlphaFoldDB" id="A0AAV5QF62"/>
<comment type="subcellular location">
    <subcellularLocation>
        <location evidence="1">Membrane</location>
        <topology evidence="1">Multi-pass membrane protein</topology>
    </subcellularLocation>
</comment>
<keyword evidence="5 7" id="KW-0472">Membrane</keyword>
<dbReference type="PANTHER" id="PTHR10283:SF92">
    <property type="entry name" value="LOW-AFFINITY PHOSPHATE TRANSPORTER PHO91"/>
    <property type="match status" value="1"/>
</dbReference>
<sequence>MKSNSGCVLARQKKFPLDMVQATGKQVLFKSSEIPIEQDTQAIELVEMKFSHSLQFNAVPEWSSQYLTYSSLKKLIYALQKQTLIEKAQDEESSLLDPTDPIQIFTQALDKDLEKIDKFYQRKEAEFFEDLQTLADEVEEFQNEVKLRNDVMFNSEVFVDNDEQQESATVESRKKQKLALDEALSARPSFSRLSSDLRERSDLLSHQAPEIYGDGNDDSEEDDDDDDDNTNLLKKKKSNHSKLDRTLSNPLKYSLINSLQLKDSFLILSDIKIALKKRIIQLYTSLSELKSFIELNHTGFKKILKKFDKTLIVKLKNHYMDNTLIEQSYIFKPHTLEILKEKIDSTIKLYATVSTNGSMTVAENELSMHLREHVVWERNTVWRDMINIERKSQAANIFNTTKPDSVEKSDDQAATSPLTSVYSVKIVVILLTSILLLFVSPFDEPEQRHCFSLLIGASMFWATEAVPLFVTSLAMPLFVILLKVLKYDDKSHTNYGEAMTATDASKYILGTMWSSVIMLLLGGFTLAAALSKYSITRILSTMILSKSGTNPSAILLTIMLISLLVSAVVSNVAAPVLCYSIIQPLLRTLPTHSNFARSLILGIAFASNLGGVSSPISSPQNIIAIELMDPQPSWIQWFLISAPVCLISLVLIWMFLLVSFKVNGNGNATGSDNSEEDSEVIQIAPIQASTEKFTPVQWFIIAVSIVTIILWCFANQLSSVFGEIGVISLIPIVLFFGSGILTSEDWNNFLWTIVALAMGGIALGKAVSSSGLLNTIAIVIQERLITGLEVYQVCLIFGILCLVISTFISHTVSALILLPLVKEIGQTMKFELEDGTTGDYSRLLVMLNVILCSIAMGLPTSGFPNVTAICMTDQVGRNYVDVKTFITRGVPASAVSYVVAVTVGYLIMSVMKF</sequence>
<keyword evidence="2" id="KW-0813">Transport</keyword>
<dbReference type="GO" id="GO:0005886">
    <property type="term" value="C:plasma membrane"/>
    <property type="evidence" value="ECO:0007669"/>
    <property type="project" value="TreeGrafter"/>
</dbReference>
<evidence type="ECO:0000259" key="8">
    <source>
        <dbReference type="PROSITE" id="PS51382"/>
    </source>
</evidence>
<name>A0AAV5QF62_9ASCO</name>
<evidence type="ECO:0000313" key="10">
    <source>
        <dbReference type="Proteomes" id="UP001360560"/>
    </source>
</evidence>
<evidence type="ECO:0000256" key="3">
    <source>
        <dbReference type="ARBA" id="ARBA00022692"/>
    </source>
</evidence>
<organism evidence="9 10">
    <name type="scientific">Saccharomycopsis crataegensis</name>
    <dbReference type="NCBI Taxonomy" id="43959"/>
    <lineage>
        <taxon>Eukaryota</taxon>
        <taxon>Fungi</taxon>
        <taxon>Dikarya</taxon>
        <taxon>Ascomycota</taxon>
        <taxon>Saccharomycotina</taxon>
        <taxon>Saccharomycetes</taxon>
        <taxon>Saccharomycopsidaceae</taxon>
        <taxon>Saccharomycopsis</taxon>
    </lineage>
</organism>
<dbReference type="GO" id="GO:0006797">
    <property type="term" value="P:polyphosphate metabolic process"/>
    <property type="evidence" value="ECO:0007669"/>
    <property type="project" value="TreeGrafter"/>
</dbReference>
<gene>
    <name evidence="9" type="ORF">DASC09_006290</name>
</gene>
<feature type="transmembrane region" description="Helical" evidence="7">
    <location>
        <begin position="594"/>
        <end position="613"/>
    </location>
</feature>
<feature type="transmembrane region" description="Helical" evidence="7">
    <location>
        <begin position="749"/>
        <end position="773"/>
    </location>
</feature>
<keyword evidence="10" id="KW-1185">Reference proteome</keyword>
<evidence type="ECO:0000256" key="2">
    <source>
        <dbReference type="ARBA" id="ARBA00022448"/>
    </source>
</evidence>
<dbReference type="CDD" id="cd14478">
    <property type="entry name" value="SPX_PHO87_PHO90_like"/>
    <property type="match status" value="1"/>
</dbReference>
<dbReference type="GO" id="GO:0006817">
    <property type="term" value="P:phosphate ion transport"/>
    <property type="evidence" value="ECO:0007669"/>
    <property type="project" value="TreeGrafter"/>
</dbReference>
<feature type="region of interest" description="Disordered" evidence="6">
    <location>
        <begin position="205"/>
        <end position="239"/>
    </location>
</feature>
<dbReference type="Pfam" id="PF03105">
    <property type="entry name" value="SPX"/>
    <property type="match status" value="2"/>
</dbReference>
<dbReference type="Pfam" id="PF03600">
    <property type="entry name" value="CitMHS"/>
    <property type="match status" value="1"/>
</dbReference>
<evidence type="ECO:0000313" key="9">
    <source>
        <dbReference type="EMBL" id="GMM33304.1"/>
    </source>
</evidence>
<accession>A0AAV5QF62</accession>
<feature type="transmembrane region" description="Helical" evidence="7">
    <location>
        <begin position="634"/>
        <end position="656"/>
    </location>
</feature>
<evidence type="ECO:0000256" key="5">
    <source>
        <dbReference type="ARBA" id="ARBA00023136"/>
    </source>
</evidence>
<dbReference type="InterPro" id="IPR004331">
    <property type="entry name" value="SPX_dom"/>
</dbReference>
<feature type="transmembrane region" description="Helical" evidence="7">
    <location>
        <begin position="421"/>
        <end position="439"/>
    </location>
</feature>
<evidence type="ECO:0000256" key="7">
    <source>
        <dbReference type="SAM" id="Phobius"/>
    </source>
</evidence>
<dbReference type="CDD" id="cd01115">
    <property type="entry name" value="SLC13_permease"/>
    <property type="match status" value="1"/>
</dbReference>
<feature type="transmembrane region" description="Helical" evidence="7">
    <location>
        <begin position="696"/>
        <end position="713"/>
    </location>
</feature>
<evidence type="ECO:0000256" key="1">
    <source>
        <dbReference type="ARBA" id="ARBA00004141"/>
    </source>
</evidence>
<keyword evidence="3 7" id="KW-0812">Transmembrane</keyword>
<feature type="transmembrane region" description="Helical" evidence="7">
    <location>
        <begin position="507"/>
        <end position="531"/>
    </location>
</feature>
<dbReference type="Proteomes" id="UP001360560">
    <property type="component" value="Unassembled WGS sequence"/>
</dbReference>
<dbReference type="GO" id="GO:0005315">
    <property type="term" value="F:phosphate transmembrane transporter activity"/>
    <property type="evidence" value="ECO:0007669"/>
    <property type="project" value="TreeGrafter"/>
</dbReference>
<feature type="transmembrane region" description="Helical" evidence="7">
    <location>
        <begin position="552"/>
        <end position="582"/>
    </location>
</feature>
<feature type="transmembrane region" description="Helical" evidence="7">
    <location>
        <begin position="794"/>
        <end position="820"/>
    </location>
</feature>
<feature type="transmembrane region" description="Helical" evidence="7">
    <location>
        <begin position="720"/>
        <end position="743"/>
    </location>
</feature>
<evidence type="ECO:0000256" key="4">
    <source>
        <dbReference type="ARBA" id="ARBA00022989"/>
    </source>
</evidence>
<dbReference type="GeneID" id="90071283"/>
<dbReference type="PROSITE" id="PS51382">
    <property type="entry name" value="SPX"/>
    <property type="match status" value="1"/>
</dbReference>
<reference evidence="9 10" key="1">
    <citation type="journal article" date="2023" name="Elife">
        <title>Identification of key yeast species and microbe-microbe interactions impacting larval growth of Drosophila in the wild.</title>
        <authorList>
            <person name="Mure A."/>
            <person name="Sugiura Y."/>
            <person name="Maeda R."/>
            <person name="Honda K."/>
            <person name="Sakurai N."/>
            <person name="Takahashi Y."/>
            <person name="Watada M."/>
            <person name="Katoh T."/>
            <person name="Gotoh A."/>
            <person name="Gotoh Y."/>
            <person name="Taniguchi I."/>
            <person name="Nakamura K."/>
            <person name="Hayashi T."/>
            <person name="Katayama T."/>
            <person name="Uemura T."/>
            <person name="Hattori Y."/>
        </authorList>
    </citation>
    <scope>NUCLEOTIDE SEQUENCE [LARGE SCALE GENOMIC DNA]</scope>
    <source>
        <strain evidence="9 10">SC-9</strain>
    </source>
</reference>